<keyword evidence="2" id="KW-0808">Transferase</keyword>
<protein>
    <submittedName>
        <fullName evidence="2">Reverse transcriptase domain-containing protein</fullName>
    </submittedName>
</protein>
<sequence>MAKNVEQYMSKTRADYGSGVARAKIEDKDNFELKGQFLKELHKVMLRAFPMPLTVAASCWLRNKPFGLITTWEDLKTKFVSKYCPHARVLKKMKEINNFQQESDEHLYQVWERFKELLMKCPQHYLTEMHEVVLFYNGLDVPTRQILDSRGSIPSKSTDLAKITKKQSKPDKIEHEIEKIAQKPDSKTFLRSNRRRVPNIFEPKIRTIEEVVPMANRTMEELLEAPTEGYEEAIVIPKIFAENFEIKTNLLQLVQTNKFHGFERDNPHTHISNFKRTTSTLKYRDVPNDAIKLMLFPYLLEGAVRICNQPSVYAATGTYNQVSPPNRASNQIPPPGFALVQNNPNSFFQNQALTSGTLPSNTVPNSNGEMKAVTTRSGLAYEGHSIPT</sequence>
<dbReference type="PANTHER" id="PTHR33223">
    <property type="entry name" value="CCHC-TYPE DOMAIN-CONTAINING PROTEIN"/>
    <property type="match status" value="1"/>
</dbReference>
<organism evidence="2">
    <name type="scientific">Tanacetum cinerariifolium</name>
    <name type="common">Dalmatian daisy</name>
    <name type="synonym">Chrysanthemum cinerariifolium</name>
    <dbReference type="NCBI Taxonomy" id="118510"/>
    <lineage>
        <taxon>Eukaryota</taxon>
        <taxon>Viridiplantae</taxon>
        <taxon>Streptophyta</taxon>
        <taxon>Embryophyta</taxon>
        <taxon>Tracheophyta</taxon>
        <taxon>Spermatophyta</taxon>
        <taxon>Magnoliopsida</taxon>
        <taxon>eudicotyledons</taxon>
        <taxon>Gunneridae</taxon>
        <taxon>Pentapetalae</taxon>
        <taxon>asterids</taxon>
        <taxon>campanulids</taxon>
        <taxon>Asterales</taxon>
        <taxon>Asteraceae</taxon>
        <taxon>Asteroideae</taxon>
        <taxon>Anthemideae</taxon>
        <taxon>Anthemidinae</taxon>
        <taxon>Tanacetum</taxon>
    </lineage>
</organism>
<reference evidence="2" key="1">
    <citation type="journal article" date="2019" name="Sci. Rep.">
        <title>Draft genome of Tanacetum cinerariifolium, the natural source of mosquito coil.</title>
        <authorList>
            <person name="Yamashiro T."/>
            <person name="Shiraishi A."/>
            <person name="Satake H."/>
            <person name="Nakayama K."/>
        </authorList>
    </citation>
    <scope>NUCLEOTIDE SEQUENCE</scope>
</reference>
<name>A0A6L2K8T2_TANCI</name>
<evidence type="ECO:0000259" key="1">
    <source>
        <dbReference type="Pfam" id="PF03732"/>
    </source>
</evidence>
<dbReference type="GO" id="GO:0003964">
    <property type="term" value="F:RNA-directed DNA polymerase activity"/>
    <property type="evidence" value="ECO:0007669"/>
    <property type="project" value="UniProtKB-KW"/>
</dbReference>
<gene>
    <name evidence="2" type="ORF">Tci_017794</name>
</gene>
<dbReference type="AlphaFoldDB" id="A0A6L2K8T2"/>
<feature type="non-terminal residue" evidence="2">
    <location>
        <position position="388"/>
    </location>
</feature>
<evidence type="ECO:0000313" key="2">
    <source>
        <dbReference type="EMBL" id="GEU45816.1"/>
    </source>
</evidence>
<keyword evidence="2" id="KW-0695">RNA-directed DNA polymerase</keyword>
<dbReference type="EMBL" id="BKCJ010002040">
    <property type="protein sequence ID" value="GEU45816.1"/>
    <property type="molecule type" value="Genomic_DNA"/>
</dbReference>
<dbReference type="Pfam" id="PF03732">
    <property type="entry name" value="Retrotrans_gag"/>
    <property type="match status" value="1"/>
</dbReference>
<comment type="caution">
    <text evidence="2">The sequence shown here is derived from an EMBL/GenBank/DDBJ whole genome shotgun (WGS) entry which is preliminary data.</text>
</comment>
<proteinExistence type="predicted"/>
<accession>A0A6L2K8T2</accession>
<dbReference type="InterPro" id="IPR005162">
    <property type="entry name" value="Retrotrans_gag_dom"/>
</dbReference>
<keyword evidence="2" id="KW-0548">Nucleotidyltransferase</keyword>
<feature type="domain" description="Retrotransposon gag" evidence="1">
    <location>
        <begin position="49"/>
        <end position="140"/>
    </location>
</feature>
<dbReference type="PANTHER" id="PTHR33223:SF11">
    <property type="entry name" value="ELEMENT PROTEIN, PUTATIVE-RELATED"/>
    <property type="match status" value="1"/>
</dbReference>